<dbReference type="Gene3D" id="3.40.50.620">
    <property type="entry name" value="HUPs"/>
    <property type="match status" value="2"/>
</dbReference>
<evidence type="ECO:0000313" key="15">
    <source>
        <dbReference type="Proteomes" id="UP000483261"/>
    </source>
</evidence>
<dbReference type="Gene3D" id="3.60.20.10">
    <property type="entry name" value="Glutamine Phosphoribosylpyrophosphate, subunit 1, domain 1"/>
    <property type="match status" value="1"/>
</dbReference>
<dbReference type="Pfam" id="PF13537">
    <property type="entry name" value="GATase_7"/>
    <property type="match status" value="1"/>
</dbReference>
<dbReference type="AlphaFoldDB" id="A0A6M1QYN1"/>
<dbReference type="EMBL" id="JAALAA010000007">
    <property type="protein sequence ID" value="NGN93024.1"/>
    <property type="molecule type" value="Genomic_DNA"/>
</dbReference>
<proteinExistence type="inferred from homology"/>
<keyword evidence="7 10" id="KW-0061">Asparagine biosynthesis</keyword>
<comment type="similarity">
    <text evidence="2">Belongs to the asparagine synthetase family.</text>
</comment>
<keyword evidence="4" id="KW-0217">Developmental protein</keyword>
<evidence type="ECO:0000256" key="9">
    <source>
        <dbReference type="ARBA" id="ARBA00048741"/>
    </source>
</evidence>
<dbReference type="InterPro" id="IPR051786">
    <property type="entry name" value="ASN_synthetase/amidase"/>
</dbReference>
<dbReference type="CDD" id="cd00712">
    <property type="entry name" value="AsnB"/>
    <property type="match status" value="1"/>
</dbReference>
<dbReference type="GO" id="GO:0003700">
    <property type="term" value="F:DNA-binding transcription factor activity"/>
    <property type="evidence" value="ECO:0007669"/>
    <property type="project" value="InterPro"/>
</dbReference>
<evidence type="ECO:0000256" key="12">
    <source>
        <dbReference type="PIRSR" id="PIRSR001589-3"/>
    </source>
</evidence>
<dbReference type="InterPro" id="IPR029055">
    <property type="entry name" value="Ntn_hydrolases_N"/>
</dbReference>
<gene>
    <name evidence="14" type="primary">asnB</name>
    <name evidence="14" type="ORF">G5C66_09785</name>
</gene>
<dbReference type="PANTHER" id="PTHR43284">
    <property type="entry name" value="ASPARAGINE SYNTHETASE (GLUTAMINE-HYDROLYZING)"/>
    <property type="match status" value="1"/>
</dbReference>
<evidence type="ECO:0000256" key="8">
    <source>
        <dbReference type="ARBA" id="ARBA00022962"/>
    </source>
</evidence>
<keyword evidence="5 11" id="KW-0547">Nucleotide-binding</keyword>
<dbReference type="InterPro" id="IPR017932">
    <property type="entry name" value="GATase_2_dom"/>
</dbReference>
<evidence type="ECO:0000256" key="2">
    <source>
        <dbReference type="ARBA" id="ARBA00005752"/>
    </source>
</evidence>
<keyword evidence="8 10" id="KW-0315">Glutamine amidotransferase</keyword>
<comment type="catalytic activity">
    <reaction evidence="9">
        <text>L-aspartate + L-glutamine + ATP + H2O = L-asparagine + L-glutamate + AMP + diphosphate + H(+)</text>
        <dbReference type="Rhea" id="RHEA:12228"/>
        <dbReference type="ChEBI" id="CHEBI:15377"/>
        <dbReference type="ChEBI" id="CHEBI:15378"/>
        <dbReference type="ChEBI" id="CHEBI:29985"/>
        <dbReference type="ChEBI" id="CHEBI:29991"/>
        <dbReference type="ChEBI" id="CHEBI:30616"/>
        <dbReference type="ChEBI" id="CHEBI:33019"/>
        <dbReference type="ChEBI" id="CHEBI:58048"/>
        <dbReference type="ChEBI" id="CHEBI:58359"/>
        <dbReference type="ChEBI" id="CHEBI:456215"/>
        <dbReference type="EC" id="6.3.5.4"/>
    </reaction>
</comment>
<dbReference type="InterPro" id="IPR001827">
    <property type="entry name" value="Homeobox_Antennapedia_CS"/>
</dbReference>
<dbReference type="GO" id="GO:0006529">
    <property type="term" value="P:asparagine biosynthetic process"/>
    <property type="evidence" value="ECO:0007669"/>
    <property type="project" value="UniProtKB-KW"/>
</dbReference>
<reference evidence="14 15" key="1">
    <citation type="submission" date="2020-02" db="EMBL/GenBank/DDBJ databases">
        <title>Whole-genome analyses of novel actinobacteria.</title>
        <authorList>
            <person name="Sahin N."/>
        </authorList>
    </citation>
    <scope>NUCLEOTIDE SEQUENCE [LARGE SCALE GENOMIC DNA]</scope>
    <source>
        <strain evidence="14 15">KC13</strain>
    </source>
</reference>
<evidence type="ECO:0000256" key="3">
    <source>
        <dbReference type="ARBA" id="ARBA00012737"/>
    </source>
</evidence>
<comment type="pathway">
    <text evidence="1">Amino-acid biosynthesis; L-asparagine biosynthesis; L-asparagine from L-aspartate (L-Gln route): step 1/1.</text>
</comment>
<feature type="active site" description="For GATase activity" evidence="10">
    <location>
        <position position="2"/>
    </location>
</feature>
<dbReference type="RefSeq" id="WP_165110771.1">
    <property type="nucleotide sequence ID" value="NZ_JAALAA010000007.1"/>
</dbReference>
<organism evidence="14 15">
    <name type="scientific">Nocardioides turkmenicus</name>
    <dbReference type="NCBI Taxonomy" id="2711220"/>
    <lineage>
        <taxon>Bacteria</taxon>
        <taxon>Bacillati</taxon>
        <taxon>Actinomycetota</taxon>
        <taxon>Actinomycetes</taxon>
        <taxon>Propionibacteriales</taxon>
        <taxon>Nocardioidaceae</taxon>
        <taxon>Nocardioides</taxon>
    </lineage>
</organism>
<dbReference type="CDD" id="cd01991">
    <property type="entry name" value="Asn_synthase_B_C"/>
    <property type="match status" value="1"/>
</dbReference>
<evidence type="ECO:0000256" key="11">
    <source>
        <dbReference type="PIRSR" id="PIRSR001589-2"/>
    </source>
</evidence>
<dbReference type="PANTHER" id="PTHR43284:SF1">
    <property type="entry name" value="ASPARAGINE SYNTHETASE"/>
    <property type="match status" value="1"/>
</dbReference>
<comment type="caution">
    <text evidence="14">The sequence shown here is derived from an EMBL/GenBank/DDBJ whole genome shotgun (WGS) entry which is preliminary data.</text>
</comment>
<dbReference type="InterPro" id="IPR014729">
    <property type="entry name" value="Rossmann-like_a/b/a_fold"/>
</dbReference>
<dbReference type="PIRSF" id="PIRSF001589">
    <property type="entry name" value="Asn_synthetase_glu-h"/>
    <property type="match status" value="1"/>
</dbReference>
<keyword evidence="6 11" id="KW-0067">ATP-binding</keyword>
<dbReference type="SUPFAM" id="SSF56235">
    <property type="entry name" value="N-terminal nucleophile aminohydrolases (Ntn hydrolases)"/>
    <property type="match status" value="1"/>
</dbReference>
<dbReference type="Proteomes" id="UP000483261">
    <property type="component" value="Unassembled WGS sequence"/>
</dbReference>
<evidence type="ECO:0000256" key="5">
    <source>
        <dbReference type="ARBA" id="ARBA00022741"/>
    </source>
</evidence>
<evidence type="ECO:0000256" key="6">
    <source>
        <dbReference type="ARBA" id="ARBA00022840"/>
    </source>
</evidence>
<sequence>MCGICGVHSASEAPDPDLVRRMLAALAHRGPDGSGYYRDERVALGHTRLAIVDTVGGVQPMCGEDEQVWVTFNGEIFNHVELAADLRARGHRFRTRNDTEVIVHAWEEWGPGCFDRFNGQWALAVWDRRSGDLVLSRDRFGVRPLYYTHSGGRLLFASEVKALFTDPDVPRELDPAGIDQVLTLWSAVAPQTVFRGIQQVPPGSYLTFRDGVATGCTRYWAPTFPARGSEPRTDLTANADALRERLVTATRLRFERSDVPVAAYLSGGIDSAVTAGAIAGFTDVPLHTFSLRFADDEFDEGSYQTLMAKQLGTVHQDVVVRERDIADVFPDVVRHAESPLLRTGPAPMFLLSRLVRESGFKVVVTGEGSDEVLGGYDIFREGRIRELWTHDPAAAEAAVEQLYPWMKRSPHQAPAFAKSFFGRNIVAGDPAISHRPRWDTTAVLRSMLTAEIREACDRSPADEVVAAMPAEEAGWDPLSRAQWLEMTTLLPGYILASQGDRMLMGNSIEGRFPFLDPNIAELAAAVPADHKIHGMDEKHLLKRAFADLVPEEILRRPKQPYRAPDAAAFFAGGTPDWVFDVTSVSALEAARVFRPELVQRLLEKARRTQGRGLGNTDNMRLVAVLSTQLLHSELLTGSADRTAAPPEPLTVFDPNLERTSLERTSLERTSLEITGRTPA</sequence>
<keyword evidence="10" id="KW-0028">Amino-acid biosynthesis</keyword>
<keyword evidence="15" id="KW-1185">Reference proteome</keyword>
<dbReference type="InterPro" id="IPR033738">
    <property type="entry name" value="AsnB_N"/>
</dbReference>
<evidence type="ECO:0000259" key="13">
    <source>
        <dbReference type="PROSITE" id="PS51278"/>
    </source>
</evidence>
<dbReference type="PROSITE" id="PS00032">
    <property type="entry name" value="ANTENNAPEDIA"/>
    <property type="match status" value="1"/>
</dbReference>
<dbReference type="InterPro" id="IPR006426">
    <property type="entry name" value="Asn_synth_AEB"/>
</dbReference>
<dbReference type="GO" id="GO:0005829">
    <property type="term" value="C:cytosol"/>
    <property type="evidence" value="ECO:0007669"/>
    <property type="project" value="TreeGrafter"/>
</dbReference>
<dbReference type="PROSITE" id="PS51278">
    <property type="entry name" value="GATASE_TYPE_2"/>
    <property type="match status" value="1"/>
</dbReference>
<evidence type="ECO:0000313" key="14">
    <source>
        <dbReference type="EMBL" id="NGN93024.1"/>
    </source>
</evidence>
<evidence type="ECO:0000256" key="7">
    <source>
        <dbReference type="ARBA" id="ARBA00022888"/>
    </source>
</evidence>
<evidence type="ECO:0000256" key="4">
    <source>
        <dbReference type="ARBA" id="ARBA00022473"/>
    </source>
</evidence>
<dbReference type="GO" id="GO:0003677">
    <property type="term" value="F:DNA binding"/>
    <property type="evidence" value="ECO:0007669"/>
    <property type="project" value="InterPro"/>
</dbReference>
<accession>A0A6M1QYN1</accession>
<dbReference type="NCBIfam" id="TIGR01536">
    <property type="entry name" value="asn_synth_AEB"/>
    <property type="match status" value="1"/>
</dbReference>
<feature type="binding site" evidence="11">
    <location>
        <position position="98"/>
    </location>
    <ligand>
        <name>L-glutamine</name>
        <dbReference type="ChEBI" id="CHEBI:58359"/>
    </ligand>
</feature>
<evidence type="ECO:0000256" key="10">
    <source>
        <dbReference type="PIRSR" id="PIRSR001589-1"/>
    </source>
</evidence>
<evidence type="ECO:0000256" key="1">
    <source>
        <dbReference type="ARBA" id="ARBA00005187"/>
    </source>
</evidence>
<dbReference type="Pfam" id="PF00733">
    <property type="entry name" value="Asn_synthase"/>
    <property type="match status" value="1"/>
</dbReference>
<protein>
    <recommendedName>
        <fullName evidence="3">asparagine synthase (glutamine-hydrolyzing)</fullName>
        <ecNumber evidence="3">6.3.5.4</ecNumber>
    </recommendedName>
</protein>
<dbReference type="GO" id="GO:0004066">
    <property type="term" value="F:asparagine synthase (glutamine-hydrolyzing) activity"/>
    <property type="evidence" value="ECO:0007669"/>
    <property type="project" value="UniProtKB-EC"/>
</dbReference>
<dbReference type="EC" id="6.3.5.4" evidence="3"/>
<name>A0A6M1QYN1_9ACTN</name>
<dbReference type="GO" id="GO:0005524">
    <property type="term" value="F:ATP binding"/>
    <property type="evidence" value="ECO:0007669"/>
    <property type="project" value="UniProtKB-KW"/>
</dbReference>
<feature type="domain" description="Glutamine amidotransferase type-2" evidence="13">
    <location>
        <begin position="2"/>
        <end position="211"/>
    </location>
</feature>
<keyword evidence="14" id="KW-0436">Ligase</keyword>
<dbReference type="InterPro" id="IPR001962">
    <property type="entry name" value="Asn_synthase"/>
</dbReference>
<dbReference type="SUPFAM" id="SSF52402">
    <property type="entry name" value="Adenine nucleotide alpha hydrolases-like"/>
    <property type="match status" value="1"/>
</dbReference>
<feature type="site" description="Important for beta-aspartyl-AMP intermediate formation" evidence="12">
    <location>
        <position position="367"/>
    </location>
</feature>